<evidence type="ECO:0008006" key="4">
    <source>
        <dbReference type="Google" id="ProtNLM"/>
    </source>
</evidence>
<accession>A0AAE1FJJ9</accession>
<keyword evidence="1" id="KW-0472">Membrane</keyword>
<feature type="transmembrane region" description="Helical" evidence="1">
    <location>
        <begin position="94"/>
        <end position="115"/>
    </location>
</feature>
<evidence type="ECO:0000313" key="2">
    <source>
        <dbReference type="EMBL" id="KAK3875384.1"/>
    </source>
</evidence>
<evidence type="ECO:0000256" key="1">
    <source>
        <dbReference type="SAM" id="Phobius"/>
    </source>
</evidence>
<evidence type="ECO:0000313" key="3">
    <source>
        <dbReference type="Proteomes" id="UP001286313"/>
    </source>
</evidence>
<keyword evidence="1" id="KW-0812">Transmembrane</keyword>
<dbReference type="Proteomes" id="UP001286313">
    <property type="component" value="Unassembled WGS sequence"/>
</dbReference>
<dbReference type="EMBL" id="JAWQEG010001972">
    <property type="protein sequence ID" value="KAK3875384.1"/>
    <property type="molecule type" value="Genomic_DNA"/>
</dbReference>
<reference evidence="2" key="1">
    <citation type="submission" date="2023-10" db="EMBL/GenBank/DDBJ databases">
        <title>Genome assemblies of two species of porcelain crab, Petrolisthes cinctipes and Petrolisthes manimaculis (Anomura: Porcellanidae).</title>
        <authorList>
            <person name="Angst P."/>
        </authorList>
    </citation>
    <scope>NUCLEOTIDE SEQUENCE</scope>
    <source>
        <strain evidence="2">PB745_01</strain>
        <tissue evidence="2">Gill</tissue>
    </source>
</reference>
<name>A0AAE1FJJ9_PETCI</name>
<organism evidence="2 3">
    <name type="scientific">Petrolisthes cinctipes</name>
    <name type="common">Flat porcelain crab</name>
    <dbReference type="NCBI Taxonomy" id="88211"/>
    <lineage>
        <taxon>Eukaryota</taxon>
        <taxon>Metazoa</taxon>
        <taxon>Ecdysozoa</taxon>
        <taxon>Arthropoda</taxon>
        <taxon>Crustacea</taxon>
        <taxon>Multicrustacea</taxon>
        <taxon>Malacostraca</taxon>
        <taxon>Eumalacostraca</taxon>
        <taxon>Eucarida</taxon>
        <taxon>Decapoda</taxon>
        <taxon>Pleocyemata</taxon>
        <taxon>Anomura</taxon>
        <taxon>Galatheoidea</taxon>
        <taxon>Porcellanidae</taxon>
        <taxon>Petrolisthes</taxon>
    </lineage>
</organism>
<protein>
    <recommendedName>
        <fullName evidence="4">Transmembrane protein</fullName>
    </recommendedName>
</protein>
<gene>
    <name evidence="2" type="ORF">Pcinc_019722</name>
</gene>
<proteinExistence type="predicted"/>
<comment type="caution">
    <text evidence="2">The sequence shown here is derived from an EMBL/GenBank/DDBJ whole genome shotgun (WGS) entry which is preliminary data.</text>
</comment>
<sequence length="116" mass="12000">MVVIVVDWNRINDVKVVVVVVEVAGGSGWKRRSGGSSWNRGKVKGSSGDVWLLGYCCSGGSLYSGWNGCSVSNGGRCGSSSVNRRNGDGGSGDIRLLGGSVELVVVVVVMVILVVL</sequence>
<keyword evidence="1" id="KW-1133">Transmembrane helix</keyword>
<keyword evidence="3" id="KW-1185">Reference proteome</keyword>
<dbReference type="AlphaFoldDB" id="A0AAE1FJJ9"/>